<evidence type="ECO:0000313" key="3">
    <source>
        <dbReference type="EMBL" id="KAF5832672.1"/>
    </source>
</evidence>
<dbReference type="InterPro" id="IPR036388">
    <property type="entry name" value="WH-like_DNA-bd_sf"/>
</dbReference>
<dbReference type="Gene3D" id="6.10.140.180">
    <property type="match status" value="1"/>
</dbReference>
<comment type="function">
    <text evidence="2">Component of the endosomal sorting complex required for transport II (ESCRT-II), which is required for multivesicular body (MVB) formation and sorting of endosomal cargo proteins into MVBs.</text>
</comment>
<dbReference type="PIRSF" id="PIRSF017215">
    <property type="entry name" value="ESCRT2_Vps22"/>
    <property type="match status" value="1"/>
</dbReference>
<protein>
    <recommendedName>
        <fullName evidence="2">Vacuolar protein sorting-associated protein</fullName>
    </recommendedName>
</protein>
<organism evidence="3 4">
    <name type="scientific">Dunaliella salina</name>
    <name type="common">Green alga</name>
    <name type="synonym">Protococcus salinus</name>
    <dbReference type="NCBI Taxonomy" id="3046"/>
    <lineage>
        <taxon>Eukaryota</taxon>
        <taxon>Viridiplantae</taxon>
        <taxon>Chlorophyta</taxon>
        <taxon>core chlorophytes</taxon>
        <taxon>Chlorophyceae</taxon>
        <taxon>CS clade</taxon>
        <taxon>Chlamydomonadales</taxon>
        <taxon>Dunaliellaceae</taxon>
        <taxon>Dunaliella</taxon>
    </lineage>
</organism>
<gene>
    <name evidence="3" type="ORF">DUNSADRAFT_11380</name>
</gene>
<sequence>MRRRPGVSGIQDAARAREQYRSVGNEVRKSNLEAMHEQMAVFKDKLEEFAMNHRAEIRKDPAFRAQFHAMCANIGVDPLASNKGLWAKTLGLGDFYYELGVQIIEACWVTRAANGGLMDVRSLLRMVNKRRGKLAEEVSLDDVERSIKKLKALGGGFELVRIGGSKYARSVPGELNMDKNQVLGVAQIAGGFVAASELERNLRWTPIRVQEVLQGLLAEGLAMVDDQAPEGERLYWFPCLSSGMHEEQ</sequence>
<dbReference type="InterPro" id="IPR040608">
    <property type="entry name" value="Snf8/Vps36"/>
</dbReference>
<dbReference type="SUPFAM" id="SSF46785">
    <property type="entry name" value="Winged helix' DNA-binding domain"/>
    <property type="match status" value="2"/>
</dbReference>
<keyword evidence="4" id="KW-1185">Reference proteome</keyword>
<proteinExistence type="inferred from homology"/>
<keyword evidence="2" id="KW-0813">Transport</keyword>
<accession>A0ABQ7GDI6</accession>
<keyword evidence="2" id="KW-0653">Protein transport</keyword>
<evidence type="ECO:0000256" key="2">
    <source>
        <dbReference type="PIRNR" id="PIRNR017215"/>
    </source>
</evidence>
<comment type="similarity">
    <text evidence="1 2">Belongs to the SNF8 family.</text>
</comment>
<dbReference type="PANTHER" id="PTHR12806">
    <property type="entry name" value="EAP30 SUBUNIT OF ELL COMPLEX"/>
    <property type="match status" value="1"/>
</dbReference>
<comment type="caution">
    <text evidence="3">The sequence shown here is derived from an EMBL/GenBank/DDBJ whole genome shotgun (WGS) entry which is preliminary data.</text>
</comment>
<name>A0ABQ7GDI6_DUNSA</name>
<dbReference type="InterPro" id="IPR036390">
    <property type="entry name" value="WH_DNA-bd_sf"/>
</dbReference>
<dbReference type="EMBL" id="MU069857">
    <property type="protein sequence ID" value="KAF5832672.1"/>
    <property type="molecule type" value="Genomic_DNA"/>
</dbReference>
<reference evidence="3" key="1">
    <citation type="submission" date="2017-08" db="EMBL/GenBank/DDBJ databases">
        <authorList>
            <person name="Polle J.E."/>
            <person name="Barry K."/>
            <person name="Cushman J."/>
            <person name="Schmutz J."/>
            <person name="Tran D."/>
            <person name="Hathwaick L.T."/>
            <person name="Yim W.C."/>
            <person name="Jenkins J."/>
            <person name="Mckie-Krisberg Z.M."/>
            <person name="Prochnik S."/>
            <person name="Lindquist E."/>
            <person name="Dockter R.B."/>
            <person name="Adam C."/>
            <person name="Molina H."/>
            <person name="Bunkerborg J."/>
            <person name="Jin E."/>
            <person name="Buchheim M."/>
            <person name="Magnuson J."/>
        </authorList>
    </citation>
    <scope>NUCLEOTIDE SEQUENCE</scope>
    <source>
        <strain evidence="3">CCAP 19/18</strain>
    </source>
</reference>
<dbReference type="Proteomes" id="UP000815325">
    <property type="component" value="Unassembled WGS sequence"/>
</dbReference>
<dbReference type="Pfam" id="PF04157">
    <property type="entry name" value="EAP30"/>
    <property type="match status" value="1"/>
</dbReference>
<comment type="subunit">
    <text evidence="2">Component of the endosomal sorting complex required for transport II (ESCRT-II).</text>
</comment>
<evidence type="ECO:0000313" key="4">
    <source>
        <dbReference type="Proteomes" id="UP000815325"/>
    </source>
</evidence>
<dbReference type="PANTHER" id="PTHR12806:SF0">
    <property type="entry name" value="VACUOLAR-SORTING PROTEIN SNF8"/>
    <property type="match status" value="1"/>
</dbReference>
<dbReference type="Gene3D" id="1.10.10.10">
    <property type="entry name" value="Winged helix-like DNA-binding domain superfamily/Winged helix DNA-binding domain"/>
    <property type="match status" value="2"/>
</dbReference>
<evidence type="ECO:0000256" key="1">
    <source>
        <dbReference type="ARBA" id="ARBA00009834"/>
    </source>
</evidence>
<dbReference type="InterPro" id="IPR016689">
    <property type="entry name" value="ESCRT-2_cplx_Snf8"/>
</dbReference>